<feature type="region of interest" description="Disordered" evidence="1">
    <location>
        <begin position="18"/>
        <end position="50"/>
    </location>
</feature>
<protein>
    <submittedName>
        <fullName evidence="2">Uncharacterized protein</fullName>
    </submittedName>
</protein>
<dbReference type="EMBL" id="CADEAL010004130">
    <property type="protein sequence ID" value="CAB1452480.1"/>
    <property type="molecule type" value="Genomic_DNA"/>
</dbReference>
<dbReference type="AlphaFoldDB" id="A0A9N7VMM9"/>
<keyword evidence="3" id="KW-1185">Reference proteome</keyword>
<sequence length="124" mass="13381">MSPGEGIDGTESEMKAVTDADDHISSCHHVSTERSLHPGSSRGLGGGGLSAAAGVALAHHEPWKTPEGPFLKRGLQGFRRSHHRLNQLEPLCPELCCRTSGELFSFGMRPCPHMRNQSVGRRGE</sequence>
<evidence type="ECO:0000313" key="3">
    <source>
        <dbReference type="Proteomes" id="UP001153269"/>
    </source>
</evidence>
<name>A0A9N7VMM9_PLEPL</name>
<evidence type="ECO:0000256" key="1">
    <source>
        <dbReference type="SAM" id="MobiDB-lite"/>
    </source>
</evidence>
<organism evidence="2 3">
    <name type="scientific">Pleuronectes platessa</name>
    <name type="common">European plaice</name>
    <dbReference type="NCBI Taxonomy" id="8262"/>
    <lineage>
        <taxon>Eukaryota</taxon>
        <taxon>Metazoa</taxon>
        <taxon>Chordata</taxon>
        <taxon>Craniata</taxon>
        <taxon>Vertebrata</taxon>
        <taxon>Euteleostomi</taxon>
        <taxon>Actinopterygii</taxon>
        <taxon>Neopterygii</taxon>
        <taxon>Teleostei</taxon>
        <taxon>Neoteleostei</taxon>
        <taxon>Acanthomorphata</taxon>
        <taxon>Carangaria</taxon>
        <taxon>Pleuronectiformes</taxon>
        <taxon>Pleuronectoidei</taxon>
        <taxon>Pleuronectidae</taxon>
        <taxon>Pleuronectes</taxon>
    </lineage>
</organism>
<reference evidence="2" key="1">
    <citation type="submission" date="2020-03" db="EMBL/GenBank/DDBJ databases">
        <authorList>
            <person name="Weist P."/>
        </authorList>
    </citation>
    <scope>NUCLEOTIDE SEQUENCE</scope>
</reference>
<feature type="compositionally biased region" description="Basic and acidic residues" evidence="1">
    <location>
        <begin position="18"/>
        <end position="36"/>
    </location>
</feature>
<proteinExistence type="predicted"/>
<accession>A0A9N7VMM9</accession>
<evidence type="ECO:0000313" key="2">
    <source>
        <dbReference type="EMBL" id="CAB1452480.1"/>
    </source>
</evidence>
<comment type="caution">
    <text evidence="2">The sequence shown here is derived from an EMBL/GenBank/DDBJ whole genome shotgun (WGS) entry which is preliminary data.</text>
</comment>
<gene>
    <name evidence="2" type="ORF">PLEPLA_LOCUS40230</name>
</gene>
<dbReference type="Proteomes" id="UP001153269">
    <property type="component" value="Unassembled WGS sequence"/>
</dbReference>